<proteinExistence type="evidence at transcript level"/>
<dbReference type="CDD" id="cd03442">
    <property type="entry name" value="BFIT_BACH"/>
    <property type="match status" value="2"/>
</dbReference>
<dbReference type="PROSITE" id="PS51770">
    <property type="entry name" value="HOTDOG_ACOT"/>
    <property type="match status" value="2"/>
</dbReference>
<dbReference type="GO" id="GO:0006637">
    <property type="term" value="P:acyl-CoA metabolic process"/>
    <property type="evidence" value="ECO:0007669"/>
    <property type="project" value="TreeGrafter"/>
</dbReference>
<name>L7MKP8_RHIPC</name>
<dbReference type="AlphaFoldDB" id="L7MKP8"/>
<evidence type="ECO:0000313" key="7">
    <source>
        <dbReference type="EMBL" id="JAA63739.1"/>
    </source>
</evidence>
<sequence length="489" mass="54976">SCVTVDTLQAPLLVTGRTSVTDTMALNRTLSTLLRQASCQRMTGTSVCLVRSIITFKQPLRPKMMPEVMEALKSYVGYVHDVTAAHAKLPKSQDELPVRSMEDSYDECIIPLGSSLAMKKTHTSGQGFVRFGRILEDMDEFAVWLSYRYVQYPGLSFGVPMPVNMVTALVDSIRSDDMDIRPQHDLKLCGHISWVGRTSMEVTMELQVLVPEQARNLLTAKFVMVAMEANATKTVPVNKLVPKNEEEQAIFNEGAASVARRKKSEASGILKQPPTQEERDLLHKLFLEDFDPETYILKSGECPVGAIWMQDARLTNVIICQPESENLYNKVFGGFLMRNAFELAWATTFILCKRRPKTYHTDDIWFRKPVELGSLLHYESQVVYTQDNFVQVNVNATVIKPDKGTKEITNVFHFTFSLDGENPAPRVIPRSYPESMLYIEGKRYLDHAMSKRKPAASNGHSHGKIHSTSQGAAHESKTSSHHESKTKGE</sequence>
<evidence type="ECO:0000256" key="3">
    <source>
        <dbReference type="ARBA" id="ARBA00022801"/>
    </source>
</evidence>
<reference evidence="7" key="2">
    <citation type="journal article" date="2015" name="J. Proteomics">
        <title>Sexual differences in the sialomes of the zebra tick, Rhipicephalus pulchellus.</title>
        <authorList>
            <person name="Tan A.W."/>
            <person name="Francischetti I.M."/>
            <person name="Slovak M."/>
            <person name="Kini R.M."/>
            <person name="Ribeiro J.M."/>
        </authorList>
    </citation>
    <scope>NUCLEOTIDE SEQUENCE</scope>
    <source>
        <tissue evidence="7">Salivary gland</tissue>
    </source>
</reference>
<evidence type="ECO:0000256" key="4">
    <source>
        <dbReference type="ARBA" id="ARBA00022946"/>
    </source>
</evidence>
<reference evidence="7" key="1">
    <citation type="submission" date="2012-11" db="EMBL/GenBank/DDBJ databases">
        <authorList>
            <person name="Lucero-Rivera Y.E."/>
            <person name="Tovar-Ramirez D."/>
        </authorList>
    </citation>
    <scope>NUCLEOTIDE SEQUENCE</scope>
    <source>
        <tissue evidence="7">Salivary gland</tissue>
    </source>
</reference>
<feature type="domain" description="HotDog ACOT-type" evidence="6">
    <location>
        <begin position="107"/>
        <end position="230"/>
    </location>
</feature>
<accession>L7MKP8</accession>
<keyword evidence="2" id="KW-0677">Repeat</keyword>
<protein>
    <submittedName>
        <fullName evidence="7">Putative acyl-coenzyme a thioesterase 9 mitochondrial</fullName>
    </submittedName>
</protein>
<dbReference type="Gene3D" id="3.10.129.10">
    <property type="entry name" value="Hotdog Thioesterase"/>
    <property type="match status" value="2"/>
</dbReference>
<feature type="compositionally biased region" description="Basic and acidic residues" evidence="5">
    <location>
        <begin position="474"/>
        <end position="489"/>
    </location>
</feature>
<evidence type="ECO:0000256" key="5">
    <source>
        <dbReference type="SAM" id="MobiDB-lite"/>
    </source>
</evidence>
<dbReference type="PANTHER" id="PTHR12655">
    <property type="entry name" value="ACYL-COA THIOESTERASE"/>
    <property type="match status" value="1"/>
</dbReference>
<feature type="domain" description="HotDog ACOT-type" evidence="6">
    <location>
        <begin position="310"/>
        <end position="422"/>
    </location>
</feature>
<keyword evidence="3" id="KW-0378">Hydrolase</keyword>
<evidence type="ECO:0000256" key="1">
    <source>
        <dbReference type="ARBA" id="ARBA00010458"/>
    </source>
</evidence>
<feature type="non-terminal residue" evidence="7">
    <location>
        <position position="1"/>
    </location>
</feature>
<evidence type="ECO:0000259" key="6">
    <source>
        <dbReference type="PROSITE" id="PS51770"/>
    </source>
</evidence>
<dbReference type="SUPFAM" id="SSF54637">
    <property type="entry name" value="Thioesterase/thiol ester dehydrase-isomerase"/>
    <property type="match status" value="2"/>
</dbReference>
<dbReference type="InterPro" id="IPR033120">
    <property type="entry name" value="HOTDOG_ACOT"/>
</dbReference>
<comment type="similarity">
    <text evidence="1">Belongs to the acyl coenzyme A hydrolase family.</text>
</comment>
<organism evidence="7">
    <name type="scientific">Rhipicephalus pulchellus</name>
    <name type="common">Yellow backed tick</name>
    <name type="synonym">Dermacentor pulchellus</name>
    <dbReference type="NCBI Taxonomy" id="72859"/>
    <lineage>
        <taxon>Eukaryota</taxon>
        <taxon>Metazoa</taxon>
        <taxon>Ecdysozoa</taxon>
        <taxon>Arthropoda</taxon>
        <taxon>Chelicerata</taxon>
        <taxon>Arachnida</taxon>
        <taxon>Acari</taxon>
        <taxon>Parasitiformes</taxon>
        <taxon>Ixodida</taxon>
        <taxon>Ixodoidea</taxon>
        <taxon>Ixodidae</taxon>
        <taxon>Rhipicephalinae</taxon>
        <taxon>Rhipicephalus</taxon>
        <taxon>Rhipicephalus</taxon>
    </lineage>
</organism>
<dbReference type="InterPro" id="IPR029069">
    <property type="entry name" value="HotDog_dom_sf"/>
</dbReference>
<keyword evidence="4" id="KW-0809">Transit peptide</keyword>
<dbReference type="FunFam" id="3.10.129.10:FF:000012">
    <property type="entry name" value="Acyl-coenzyme A thioesterase 9, mitochondrial"/>
    <property type="match status" value="1"/>
</dbReference>
<dbReference type="PANTHER" id="PTHR12655:SF0">
    <property type="entry name" value="ACYL-COENZYME A THIOESTERASE 9, MITOCHONDRIAL"/>
    <property type="match status" value="1"/>
</dbReference>
<dbReference type="EMBL" id="GACK01001295">
    <property type="protein sequence ID" value="JAA63739.1"/>
    <property type="molecule type" value="mRNA"/>
</dbReference>
<evidence type="ECO:0000256" key="2">
    <source>
        <dbReference type="ARBA" id="ARBA00022737"/>
    </source>
</evidence>
<dbReference type="GO" id="GO:0047617">
    <property type="term" value="F:fatty acyl-CoA hydrolase activity"/>
    <property type="evidence" value="ECO:0007669"/>
    <property type="project" value="TreeGrafter"/>
</dbReference>
<feature type="region of interest" description="Disordered" evidence="5">
    <location>
        <begin position="449"/>
        <end position="489"/>
    </location>
</feature>
<dbReference type="GO" id="GO:0005739">
    <property type="term" value="C:mitochondrion"/>
    <property type="evidence" value="ECO:0007669"/>
    <property type="project" value="TreeGrafter"/>
</dbReference>